<feature type="domain" description="SAM" evidence="3">
    <location>
        <begin position="139"/>
        <end position="202"/>
    </location>
</feature>
<sequence>MVKQKQRHTHHVPSKKPQNKGSVNPPDEEDWTLVKKQKITILIPPLPNEAVCSMPSVGEGKLQDNLRNTNSQSPKSLHEAQKSKSLSTKRDIHPPILHSSKPLRRYGEGRGDKGIMLFSDNCGFLDRRMRASYLDKKLKNVGGLENWLVSLGLGHFVKIFRTRSVSKFQLANLTMKKLKDMGIVAVGPRRKLIHAIDCLCEPHCFQHV</sequence>
<keyword evidence="1" id="KW-0677">Repeat</keyword>
<accession>A0ABD3CF37</accession>
<dbReference type="Gene3D" id="1.10.150.50">
    <property type="entry name" value="Transcription Factor, Ets-1"/>
    <property type="match status" value="1"/>
</dbReference>
<name>A0ABD3CF37_9LAMI</name>
<proteinExistence type="predicted"/>
<evidence type="ECO:0000313" key="5">
    <source>
        <dbReference type="Proteomes" id="UP001632038"/>
    </source>
</evidence>
<evidence type="ECO:0000259" key="3">
    <source>
        <dbReference type="PROSITE" id="PS50105"/>
    </source>
</evidence>
<feature type="compositionally biased region" description="Basic and acidic residues" evidence="2">
    <location>
        <begin position="76"/>
        <end position="93"/>
    </location>
</feature>
<dbReference type="InterPro" id="IPR001660">
    <property type="entry name" value="SAM"/>
</dbReference>
<dbReference type="Pfam" id="PF07647">
    <property type="entry name" value="SAM_2"/>
    <property type="match status" value="1"/>
</dbReference>
<reference evidence="5" key="1">
    <citation type="journal article" date="2024" name="IScience">
        <title>Strigolactones Initiate the Formation of Haustorium-like Structures in Castilleja.</title>
        <authorList>
            <person name="Buerger M."/>
            <person name="Peterson D."/>
            <person name="Chory J."/>
        </authorList>
    </citation>
    <scope>NUCLEOTIDE SEQUENCE [LARGE SCALE GENOMIC DNA]</scope>
</reference>
<feature type="compositionally biased region" description="Polar residues" evidence="2">
    <location>
        <begin position="65"/>
        <end position="75"/>
    </location>
</feature>
<protein>
    <recommendedName>
        <fullName evidence="3">SAM domain-containing protein</fullName>
    </recommendedName>
</protein>
<feature type="region of interest" description="Disordered" evidence="2">
    <location>
        <begin position="1"/>
        <end position="30"/>
    </location>
</feature>
<evidence type="ECO:0000256" key="1">
    <source>
        <dbReference type="ARBA" id="ARBA00022737"/>
    </source>
</evidence>
<dbReference type="SUPFAM" id="SSF47769">
    <property type="entry name" value="SAM/Pointed domain"/>
    <property type="match status" value="1"/>
</dbReference>
<dbReference type="Proteomes" id="UP001632038">
    <property type="component" value="Unassembled WGS sequence"/>
</dbReference>
<dbReference type="InterPro" id="IPR013761">
    <property type="entry name" value="SAM/pointed_sf"/>
</dbReference>
<dbReference type="PANTHER" id="PTHR10627:SF68">
    <property type="entry name" value="F26K24.15 PROTEIN-RELATED"/>
    <property type="match status" value="1"/>
</dbReference>
<dbReference type="AlphaFoldDB" id="A0ABD3CF37"/>
<gene>
    <name evidence="4" type="ORF">CASFOL_027163</name>
</gene>
<dbReference type="SMART" id="SM00454">
    <property type="entry name" value="SAM"/>
    <property type="match status" value="1"/>
</dbReference>
<comment type="caution">
    <text evidence="4">The sequence shown here is derived from an EMBL/GenBank/DDBJ whole genome shotgun (WGS) entry which is preliminary data.</text>
</comment>
<feature type="compositionally biased region" description="Basic residues" evidence="2">
    <location>
        <begin position="1"/>
        <end position="18"/>
    </location>
</feature>
<dbReference type="CDD" id="cd09487">
    <property type="entry name" value="SAM_superfamily"/>
    <property type="match status" value="1"/>
</dbReference>
<dbReference type="PROSITE" id="PS50105">
    <property type="entry name" value="SAM_DOMAIN"/>
    <property type="match status" value="1"/>
</dbReference>
<dbReference type="EMBL" id="JAVIJP010000036">
    <property type="protein sequence ID" value="KAL3628117.1"/>
    <property type="molecule type" value="Genomic_DNA"/>
</dbReference>
<evidence type="ECO:0000313" key="4">
    <source>
        <dbReference type="EMBL" id="KAL3628117.1"/>
    </source>
</evidence>
<keyword evidence="5" id="KW-1185">Reference proteome</keyword>
<feature type="region of interest" description="Disordered" evidence="2">
    <location>
        <begin position="54"/>
        <end position="107"/>
    </location>
</feature>
<evidence type="ECO:0000256" key="2">
    <source>
        <dbReference type="SAM" id="MobiDB-lite"/>
    </source>
</evidence>
<dbReference type="PANTHER" id="PTHR10627">
    <property type="entry name" value="SCP160"/>
    <property type="match status" value="1"/>
</dbReference>
<organism evidence="4 5">
    <name type="scientific">Castilleja foliolosa</name>
    <dbReference type="NCBI Taxonomy" id="1961234"/>
    <lineage>
        <taxon>Eukaryota</taxon>
        <taxon>Viridiplantae</taxon>
        <taxon>Streptophyta</taxon>
        <taxon>Embryophyta</taxon>
        <taxon>Tracheophyta</taxon>
        <taxon>Spermatophyta</taxon>
        <taxon>Magnoliopsida</taxon>
        <taxon>eudicotyledons</taxon>
        <taxon>Gunneridae</taxon>
        <taxon>Pentapetalae</taxon>
        <taxon>asterids</taxon>
        <taxon>lamiids</taxon>
        <taxon>Lamiales</taxon>
        <taxon>Orobanchaceae</taxon>
        <taxon>Pedicularideae</taxon>
        <taxon>Castillejinae</taxon>
        <taxon>Castilleja</taxon>
    </lineage>
</organism>